<keyword evidence="4" id="KW-1185">Reference proteome</keyword>
<evidence type="ECO:0000256" key="1">
    <source>
        <dbReference type="SAM" id="MobiDB-lite"/>
    </source>
</evidence>
<gene>
    <name evidence="3" type="ORF">LHJ74_05615</name>
</gene>
<reference evidence="3 4" key="1">
    <citation type="submission" date="2021-10" db="EMBL/GenBank/DDBJ databases">
        <title>Streptomyces gossypii sp. nov., isolated from soil collected from cotton field.</title>
        <authorList>
            <person name="Ge X."/>
            <person name="Chen X."/>
            <person name="Liu W."/>
        </authorList>
    </citation>
    <scope>NUCLEOTIDE SEQUENCE [LARGE SCALE GENOMIC DNA]</scope>
    <source>
        <strain evidence="3 4">N2-109</strain>
    </source>
</reference>
<feature type="compositionally biased region" description="Basic and acidic residues" evidence="1">
    <location>
        <begin position="255"/>
        <end position="264"/>
    </location>
</feature>
<dbReference type="RefSeq" id="WP_260216385.1">
    <property type="nucleotide sequence ID" value="NZ_JAJAGO010000002.1"/>
</dbReference>
<feature type="domain" description="PPM-type phosphatase" evidence="2">
    <location>
        <begin position="113"/>
        <end position="373"/>
    </location>
</feature>
<dbReference type="InterPro" id="IPR036457">
    <property type="entry name" value="PPM-type-like_dom_sf"/>
</dbReference>
<dbReference type="SUPFAM" id="SSF81606">
    <property type="entry name" value="PP2C-like"/>
    <property type="match status" value="1"/>
</dbReference>
<dbReference type="InterPro" id="IPR001932">
    <property type="entry name" value="PPM-type_phosphatase-like_dom"/>
</dbReference>
<name>A0ABT2JNG5_9ACTN</name>
<organism evidence="3 4">
    <name type="scientific">Streptomyces gossypii</name>
    <dbReference type="NCBI Taxonomy" id="2883101"/>
    <lineage>
        <taxon>Bacteria</taxon>
        <taxon>Bacillati</taxon>
        <taxon>Actinomycetota</taxon>
        <taxon>Actinomycetes</taxon>
        <taxon>Kitasatosporales</taxon>
        <taxon>Streptomycetaceae</taxon>
        <taxon>Streptomyces</taxon>
    </lineage>
</organism>
<dbReference type="SMART" id="SM00331">
    <property type="entry name" value="PP2C_SIG"/>
    <property type="match status" value="1"/>
</dbReference>
<evidence type="ECO:0000313" key="3">
    <source>
        <dbReference type="EMBL" id="MCT2589412.1"/>
    </source>
</evidence>
<feature type="region of interest" description="Disordered" evidence="1">
    <location>
        <begin position="1"/>
        <end position="72"/>
    </location>
</feature>
<dbReference type="Proteomes" id="UP001156389">
    <property type="component" value="Unassembled WGS sequence"/>
</dbReference>
<dbReference type="EMBL" id="JAJAGO010000002">
    <property type="protein sequence ID" value="MCT2589412.1"/>
    <property type="molecule type" value="Genomic_DNA"/>
</dbReference>
<feature type="compositionally biased region" description="Basic and acidic residues" evidence="1">
    <location>
        <begin position="1"/>
        <end position="13"/>
    </location>
</feature>
<dbReference type="Gene3D" id="3.60.40.10">
    <property type="entry name" value="PPM-type phosphatase domain"/>
    <property type="match status" value="1"/>
</dbReference>
<evidence type="ECO:0000259" key="2">
    <source>
        <dbReference type="SMART" id="SM00331"/>
    </source>
</evidence>
<sequence>MHQDSQYGDRHQAGGDPSDGLLEDLPPNLRESLRPRRAAPEPTEPRGVPQHIGARPPSYPPAPSGAPSVNGGDWYGATLPDIELDGGSYGPLTVRGASVRGDAHRHLHECRQDALGVIRIGPTSSPATATATDTTEDGLLLLAVADGVGSAPLSHRGSHGMVAMAAQCLDRVAGQLAAALRAEDAGALRTLVEDAVDLAAARLRRTRPSERPEQYATTLRALLVPLDPEVRVRGFFAVGDGGLFRLRPDGWHSIRGGGPEDSHALHSAHGPHPSYDRSTPHSQDIIDTRTAALPAAYDRVTTSLLAPSEPGDVLVLCTDGLEGPLTGNPELRRLLAAHWGSGAAVPQPADFLWQAQTRVKSYDDDRTVICLWEGVAAP</sequence>
<proteinExistence type="predicted"/>
<protein>
    <submittedName>
        <fullName evidence="3">Protein phosphatase 2C domain-containing protein</fullName>
    </submittedName>
</protein>
<comment type="caution">
    <text evidence="3">The sequence shown here is derived from an EMBL/GenBank/DDBJ whole genome shotgun (WGS) entry which is preliminary data.</text>
</comment>
<feature type="region of interest" description="Disordered" evidence="1">
    <location>
        <begin position="255"/>
        <end position="282"/>
    </location>
</feature>
<dbReference type="Pfam" id="PF13672">
    <property type="entry name" value="PP2C_2"/>
    <property type="match status" value="1"/>
</dbReference>
<evidence type="ECO:0000313" key="4">
    <source>
        <dbReference type="Proteomes" id="UP001156389"/>
    </source>
</evidence>
<accession>A0ABT2JNG5</accession>